<dbReference type="GO" id="GO:0004519">
    <property type="term" value="F:endonuclease activity"/>
    <property type="evidence" value="ECO:0007669"/>
    <property type="project" value="UniProtKB-KW"/>
</dbReference>
<protein>
    <submittedName>
        <fullName evidence="5">Endonuclease</fullName>
    </submittedName>
</protein>
<feature type="chain" id="PRO_5045180405" evidence="4">
    <location>
        <begin position="32"/>
        <end position="248"/>
    </location>
</feature>
<name>A0ABV8CJ45_9GAMM</name>
<dbReference type="InterPro" id="IPR007346">
    <property type="entry name" value="Endonuclease-I"/>
</dbReference>
<dbReference type="PANTHER" id="PTHR33607:SF2">
    <property type="entry name" value="ENDONUCLEASE-1"/>
    <property type="match status" value="1"/>
</dbReference>
<evidence type="ECO:0000313" key="5">
    <source>
        <dbReference type="EMBL" id="MFC3912225.1"/>
    </source>
</evidence>
<evidence type="ECO:0000256" key="1">
    <source>
        <dbReference type="ARBA" id="ARBA00006429"/>
    </source>
</evidence>
<sequence length="248" mass="28465">MSYSNNDLFSPRQLRWLAATLWLSLPLSAHAAAASAAQPQTFVAAKKALFKLYQANPQQTTFYCGCPIRYQGKKMVPDLERCGYKVRKQATRAARIEWEHIMPAADFGRQRLCWQEGGRKSCVKNDPGFAQIEGDMHNLVPAIGEVNGDRGDLGFSDWNAATGMYGQCEMVIDFKRRQAQPPQRSRGAIARAYLYMAERHQLRLSDQQRKLYNGWNRQYPVSRWECERDEAIARLQGNHNRFVQEQCD</sequence>
<evidence type="ECO:0000256" key="2">
    <source>
        <dbReference type="ARBA" id="ARBA00022722"/>
    </source>
</evidence>
<organism evidence="5 6">
    <name type="scientific">Pseudaeromonas sharmana</name>
    <dbReference type="NCBI Taxonomy" id="328412"/>
    <lineage>
        <taxon>Bacteria</taxon>
        <taxon>Pseudomonadati</taxon>
        <taxon>Pseudomonadota</taxon>
        <taxon>Gammaproteobacteria</taxon>
        <taxon>Aeromonadales</taxon>
        <taxon>Aeromonadaceae</taxon>
        <taxon>Pseudaeromonas</taxon>
    </lineage>
</organism>
<gene>
    <name evidence="5" type="ORF">ACFOSS_01945</name>
</gene>
<accession>A0ABV8CJ45</accession>
<evidence type="ECO:0000256" key="3">
    <source>
        <dbReference type="ARBA" id="ARBA00022801"/>
    </source>
</evidence>
<dbReference type="Pfam" id="PF04231">
    <property type="entry name" value="Endonuclease_1"/>
    <property type="match status" value="1"/>
</dbReference>
<keyword evidence="5" id="KW-0255">Endonuclease</keyword>
<feature type="signal peptide" evidence="4">
    <location>
        <begin position="1"/>
        <end position="31"/>
    </location>
</feature>
<dbReference type="RefSeq" id="WP_377150325.1">
    <property type="nucleotide sequence ID" value="NZ_JBHSAF010000001.1"/>
</dbReference>
<dbReference type="PANTHER" id="PTHR33607">
    <property type="entry name" value="ENDONUCLEASE-1"/>
    <property type="match status" value="1"/>
</dbReference>
<dbReference type="EMBL" id="JBHSAF010000001">
    <property type="protein sequence ID" value="MFC3912225.1"/>
    <property type="molecule type" value="Genomic_DNA"/>
</dbReference>
<evidence type="ECO:0000256" key="4">
    <source>
        <dbReference type="SAM" id="SignalP"/>
    </source>
</evidence>
<keyword evidence="4" id="KW-0732">Signal</keyword>
<dbReference type="InterPro" id="IPR044925">
    <property type="entry name" value="His-Me_finger_sf"/>
</dbReference>
<dbReference type="Proteomes" id="UP001595692">
    <property type="component" value="Unassembled WGS sequence"/>
</dbReference>
<keyword evidence="2" id="KW-0540">Nuclease</keyword>
<evidence type="ECO:0000313" key="6">
    <source>
        <dbReference type="Proteomes" id="UP001595692"/>
    </source>
</evidence>
<dbReference type="SUPFAM" id="SSF54060">
    <property type="entry name" value="His-Me finger endonucleases"/>
    <property type="match status" value="1"/>
</dbReference>
<comment type="caution">
    <text evidence="5">The sequence shown here is derived from an EMBL/GenBank/DDBJ whole genome shotgun (WGS) entry which is preliminary data.</text>
</comment>
<comment type="similarity">
    <text evidence="1">Belongs to the EndA/NucM nuclease family.</text>
</comment>
<keyword evidence="3" id="KW-0378">Hydrolase</keyword>
<keyword evidence="6" id="KW-1185">Reference proteome</keyword>
<proteinExistence type="inferred from homology"/>
<reference evidence="6" key="1">
    <citation type="journal article" date="2019" name="Int. J. Syst. Evol. Microbiol.">
        <title>The Global Catalogue of Microorganisms (GCM) 10K type strain sequencing project: providing services to taxonomists for standard genome sequencing and annotation.</title>
        <authorList>
            <consortium name="The Broad Institute Genomics Platform"/>
            <consortium name="The Broad Institute Genome Sequencing Center for Infectious Disease"/>
            <person name="Wu L."/>
            <person name="Ma J."/>
        </authorList>
    </citation>
    <scope>NUCLEOTIDE SEQUENCE [LARGE SCALE GENOMIC DNA]</scope>
    <source>
        <strain evidence="6">CCUG 54939</strain>
    </source>
</reference>